<name>A0ABR2SXP5_9ROSI</name>
<protein>
    <submittedName>
        <fullName evidence="2">Uncharacterized protein</fullName>
    </submittedName>
</protein>
<feature type="compositionally biased region" description="Low complexity" evidence="1">
    <location>
        <begin position="61"/>
        <end position="71"/>
    </location>
</feature>
<dbReference type="EMBL" id="JBBPBN010000010">
    <property type="protein sequence ID" value="KAK9030015.1"/>
    <property type="molecule type" value="Genomic_DNA"/>
</dbReference>
<organism evidence="2 3">
    <name type="scientific">Hibiscus sabdariffa</name>
    <name type="common">roselle</name>
    <dbReference type="NCBI Taxonomy" id="183260"/>
    <lineage>
        <taxon>Eukaryota</taxon>
        <taxon>Viridiplantae</taxon>
        <taxon>Streptophyta</taxon>
        <taxon>Embryophyta</taxon>
        <taxon>Tracheophyta</taxon>
        <taxon>Spermatophyta</taxon>
        <taxon>Magnoliopsida</taxon>
        <taxon>eudicotyledons</taxon>
        <taxon>Gunneridae</taxon>
        <taxon>Pentapetalae</taxon>
        <taxon>rosids</taxon>
        <taxon>malvids</taxon>
        <taxon>Malvales</taxon>
        <taxon>Malvaceae</taxon>
        <taxon>Malvoideae</taxon>
        <taxon>Hibiscus</taxon>
    </lineage>
</organism>
<proteinExistence type="predicted"/>
<feature type="region of interest" description="Disordered" evidence="1">
    <location>
        <begin position="1"/>
        <end position="33"/>
    </location>
</feature>
<feature type="region of interest" description="Disordered" evidence="1">
    <location>
        <begin position="53"/>
        <end position="96"/>
    </location>
</feature>
<feature type="compositionally biased region" description="Polar residues" evidence="1">
    <location>
        <begin position="85"/>
        <end position="96"/>
    </location>
</feature>
<evidence type="ECO:0000313" key="3">
    <source>
        <dbReference type="Proteomes" id="UP001396334"/>
    </source>
</evidence>
<gene>
    <name evidence="2" type="ORF">V6N11_031453</name>
</gene>
<sequence length="201" mass="21991">MKGNIGNKEVKGRTSNPKAEKKEKDDEKITQDKNLQFTILPKILKIGKEIIAQKEKRSSGTEETSSSESQSPVNRDSQRSRGVEVTSNVGNLGIQSNHGKEDIILEKVRLQEDQGGVGVSYETSAAVTENSKERNKGRKVVYQSKIEINWDEFLFKNKEAQKEISDGWASEVGLVNSGSKGPSAIEEGGVDKKGNGLGLES</sequence>
<feature type="region of interest" description="Disordered" evidence="1">
    <location>
        <begin position="172"/>
        <end position="201"/>
    </location>
</feature>
<comment type="caution">
    <text evidence="2">The sequence shown here is derived from an EMBL/GenBank/DDBJ whole genome shotgun (WGS) entry which is preliminary data.</text>
</comment>
<evidence type="ECO:0000256" key="1">
    <source>
        <dbReference type="SAM" id="MobiDB-lite"/>
    </source>
</evidence>
<accession>A0ABR2SXP5</accession>
<dbReference type="Proteomes" id="UP001396334">
    <property type="component" value="Unassembled WGS sequence"/>
</dbReference>
<evidence type="ECO:0000313" key="2">
    <source>
        <dbReference type="EMBL" id="KAK9030015.1"/>
    </source>
</evidence>
<reference evidence="2 3" key="1">
    <citation type="journal article" date="2024" name="G3 (Bethesda)">
        <title>Genome assembly of Hibiscus sabdariffa L. provides insights into metabolisms of medicinal natural products.</title>
        <authorList>
            <person name="Kim T."/>
        </authorList>
    </citation>
    <scope>NUCLEOTIDE SEQUENCE [LARGE SCALE GENOMIC DNA]</scope>
    <source>
        <strain evidence="2">TK-2024</strain>
        <tissue evidence="2">Old leaves</tissue>
    </source>
</reference>
<keyword evidence="3" id="KW-1185">Reference proteome</keyword>
<feature type="compositionally biased region" description="Basic and acidic residues" evidence="1">
    <location>
        <begin position="8"/>
        <end position="31"/>
    </location>
</feature>